<evidence type="ECO:0000313" key="2">
    <source>
        <dbReference type="EMBL" id="OES43343.1"/>
    </source>
</evidence>
<dbReference type="Pfam" id="PF13391">
    <property type="entry name" value="HNH_2"/>
    <property type="match status" value="1"/>
</dbReference>
<sequence length="317" mass="35857">MLSESVHTGILKKFEALKGETLVGKGPIKGLNKENRVPADQFVPEKHILHDLIRGFYKPKDMPYLLSYQATESNENYGRQIIWKDQSKAEFEMIEMRPPSGLKDNRKAGDIAAARYNLQNGIPIGILHKVEKGVNAVLGLGKIVEENEQGVFIVKPYTLKKDLPPSEEQEAALVFETNEIENNIELFTEVLQEIKRRRGQQKFRHLLLLKYDSCAVCGISATYTKASHIKPWSASSDYERLDVYNGLLLCPNHDYLFDQGLISFDASGRIKISPLLSAAHLDKFAVNDEIRIEMDSTIGAYMDYHMKNIFRAAGSIQ</sequence>
<proteinExistence type="predicted"/>
<dbReference type="OrthoDB" id="5678128at2"/>
<name>A0A1E7DJV5_9BACI</name>
<dbReference type="Proteomes" id="UP000095658">
    <property type="component" value="Unassembled WGS sequence"/>
</dbReference>
<accession>A0A1E7DJV5</accession>
<dbReference type="InterPro" id="IPR037278">
    <property type="entry name" value="ARFGAP/RecO"/>
</dbReference>
<protein>
    <recommendedName>
        <fullName evidence="1">HNH nuclease domain-containing protein</fullName>
    </recommendedName>
</protein>
<evidence type="ECO:0000313" key="3">
    <source>
        <dbReference type="Proteomes" id="UP000095658"/>
    </source>
</evidence>
<dbReference type="AlphaFoldDB" id="A0A1E7DJV5"/>
<dbReference type="InterPro" id="IPR003615">
    <property type="entry name" value="HNH_nuc"/>
</dbReference>
<reference evidence="2 3" key="1">
    <citation type="submission" date="2016-06" db="EMBL/GenBank/DDBJ databases">
        <title>Domibacillus iocasae genome sequencing.</title>
        <authorList>
            <person name="Verma A."/>
            <person name="Pal Y."/>
            <person name="Ojha A.K."/>
            <person name="Krishnamurthi S."/>
        </authorList>
    </citation>
    <scope>NUCLEOTIDE SEQUENCE [LARGE SCALE GENOMIC DNA]</scope>
    <source>
        <strain evidence="2 3">DSM 29979</strain>
    </source>
</reference>
<organism evidence="2 3">
    <name type="scientific">Domibacillus iocasae</name>
    <dbReference type="NCBI Taxonomy" id="1714016"/>
    <lineage>
        <taxon>Bacteria</taxon>
        <taxon>Bacillati</taxon>
        <taxon>Bacillota</taxon>
        <taxon>Bacilli</taxon>
        <taxon>Bacillales</taxon>
        <taxon>Bacillaceae</taxon>
        <taxon>Domibacillus</taxon>
    </lineage>
</organism>
<keyword evidence="3" id="KW-1185">Reference proteome</keyword>
<gene>
    <name evidence="2" type="ORF">BA724_13920</name>
</gene>
<feature type="domain" description="HNH nuclease" evidence="1">
    <location>
        <begin position="214"/>
        <end position="265"/>
    </location>
</feature>
<comment type="caution">
    <text evidence="2">The sequence shown here is derived from an EMBL/GenBank/DDBJ whole genome shotgun (WGS) entry which is preliminary data.</text>
</comment>
<dbReference type="SUPFAM" id="SSF57863">
    <property type="entry name" value="ArfGap/RecO-like zinc finger"/>
    <property type="match status" value="1"/>
</dbReference>
<evidence type="ECO:0000259" key="1">
    <source>
        <dbReference type="Pfam" id="PF13391"/>
    </source>
</evidence>
<dbReference type="RefSeq" id="WP_069939959.1">
    <property type="nucleotide sequence ID" value="NZ_MAMP01000026.1"/>
</dbReference>
<dbReference type="EMBL" id="MAMP01000026">
    <property type="protein sequence ID" value="OES43343.1"/>
    <property type="molecule type" value="Genomic_DNA"/>
</dbReference>